<accession>A0A6A6UZR7</accession>
<dbReference type="AlphaFoldDB" id="A0A6A6UZR7"/>
<protein>
    <submittedName>
        <fullName evidence="2">Uncharacterized protein</fullName>
    </submittedName>
</protein>
<keyword evidence="3" id="KW-1185">Reference proteome</keyword>
<feature type="region of interest" description="Disordered" evidence="1">
    <location>
        <begin position="1"/>
        <end position="157"/>
    </location>
</feature>
<feature type="compositionally biased region" description="Basic and acidic residues" evidence="1">
    <location>
        <begin position="77"/>
        <end position="108"/>
    </location>
</feature>
<organism evidence="2 3">
    <name type="scientific">Sporormia fimetaria CBS 119925</name>
    <dbReference type="NCBI Taxonomy" id="1340428"/>
    <lineage>
        <taxon>Eukaryota</taxon>
        <taxon>Fungi</taxon>
        <taxon>Dikarya</taxon>
        <taxon>Ascomycota</taxon>
        <taxon>Pezizomycotina</taxon>
        <taxon>Dothideomycetes</taxon>
        <taxon>Pleosporomycetidae</taxon>
        <taxon>Pleosporales</taxon>
        <taxon>Sporormiaceae</taxon>
        <taxon>Sporormia</taxon>
    </lineage>
</organism>
<feature type="compositionally biased region" description="Basic and acidic residues" evidence="1">
    <location>
        <begin position="116"/>
        <end position="150"/>
    </location>
</feature>
<name>A0A6A6UZR7_9PLEO</name>
<dbReference type="EMBL" id="MU006594">
    <property type="protein sequence ID" value="KAF2743768.1"/>
    <property type="molecule type" value="Genomic_DNA"/>
</dbReference>
<dbReference type="Proteomes" id="UP000799440">
    <property type="component" value="Unassembled WGS sequence"/>
</dbReference>
<evidence type="ECO:0000256" key="1">
    <source>
        <dbReference type="SAM" id="MobiDB-lite"/>
    </source>
</evidence>
<proteinExistence type="predicted"/>
<dbReference type="OrthoDB" id="3799339at2759"/>
<feature type="compositionally biased region" description="Basic and acidic residues" evidence="1">
    <location>
        <begin position="1"/>
        <end position="27"/>
    </location>
</feature>
<sequence length="193" mass="23112">MDYSRAEDPQRRRRPRHEEDYGRRRESGLACYLGPACTNEKPAAPPHPLPRRQTYPEGRPRYESDSESPPPRRRHGRYEDPRDKAYDNLYDDHAANRHRQHYPDEERRPRHPRTYSTRDMRDDQYPLRERPRSRGDYRRDRPGAPRRKDSAWQSQAKDLFDQYAVPVIKKEGAKFVQKQMKKLLAGNTSSSRR</sequence>
<evidence type="ECO:0000313" key="2">
    <source>
        <dbReference type="EMBL" id="KAF2743768.1"/>
    </source>
</evidence>
<reference evidence="2" key="1">
    <citation type="journal article" date="2020" name="Stud. Mycol.">
        <title>101 Dothideomycetes genomes: a test case for predicting lifestyles and emergence of pathogens.</title>
        <authorList>
            <person name="Haridas S."/>
            <person name="Albert R."/>
            <person name="Binder M."/>
            <person name="Bloem J."/>
            <person name="Labutti K."/>
            <person name="Salamov A."/>
            <person name="Andreopoulos B."/>
            <person name="Baker S."/>
            <person name="Barry K."/>
            <person name="Bills G."/>
            <person name="Bluhm B."/>
            <person name="Cannon C."/>
            <person name="Castanera R."/>
            <person name="Culley D."/>
            <person name="Daum C."/>
            <person name="Ezra D."/>
            <person name="Gonzalez J."/>
            <person name="Henrissat B."/>
            <person name="Kuo A."/>
            <person name="Liang C."/>
            <person name="Lipzen A."/>
            <person name="Lutzoni F."/>
            <person name="Magnuson J."/>
            <person name="Mondo S."/>
            <person name="Nolan M."/>
            <person name="Ohm R."/>
            <person name="Pangilinan J."/>
            <person name="Park H.-J."/>
            <person name="Ramirez L."/>
            <person name="Alfaro M."/>
            <person name="Sun H."/>
            <person name="Tritt A."/>
            <person name="Yoshinaga Y."/>
            <person name="Zwiers L.-H."/>
            <person name="Turgeon B."/>
            <person name="Goodwin S."/>
            <person name="Spatafora J."/>
            <person name="Crous P."/>
            <person name="Grigoriev I."/>
        </authorList>
    </citation>
    <scope>NUCLEOTIDE SEQUENCE</scope>
    <source>
        <strain evidence="2">CBS 119925</strain>
    </source>
</reference>
<gene>
    <name evidence="2" type="ORF">M011DRAFT_211743</name>
</gene>
<evidence type="ECO:0000313" key="3">
    <source>
        <dbReference type="Proteomes" id="UP000799440"/>
    </source>
</evidence>